<evidence type="ECO:0000256" key="4">
    <source>
        <dbReference type="ARBA" id="ARBA00022702"/>
    </source>
</evidence>
<dbReference type="PANTHER" id="PTHR33136">
    <property type="entry name" value="RAPID ALKALINIZATION FACTOR-LIKE"/>
    <property type="match status" value="1"/>
</dbReference>
<keyword evidence="8" id="KW-1185">Reference proteome</keyword>
<comment type="caution">
    <text evidence="7">The sequence shown here is derived from an EMBL/GenBank/DDBJ whole genome shotgun (WGS) entry which is preliminary data.</text>
</comment>
<dbReference type="EMBL" id="JBEDUW010000221">
    <property type="protein sequence ID" value="KAK9903649.1"/>
    <property type="molecule type" value="Genomic_DNA"/>
</dbReference>
<dbReference type="PANTHER" id="PTHR33136:SF89">
    <property type="entry name" value="PROTEIN RALF-LIKE 19"/>
    <property type="match status" value="1"/>
</dbReference>
<keyword evidence="6" id="KW-1015">Disulfide bond</keyword>
<dbReference type="InterPro" id="IPR008801">
    <property type="entry name" value="RALF"/>
</dbReference>
<evidence type="ECO:0000256" key="3">
    <source>
        <dbReference type="ARBA" id="ARBA00022525"/>
    </source>
</evidence>
<evidence type="ECO:0000313" key="7">
    <source>
        <dbReference type="EMBL" id="KAK9903649.1"/>
    </source>
</evidence>
<dbReference type="GO" id="GO:0040008">
    <property type="term" value="P:regulation of growth"/>
    <property type="evidence" value="ECO:0007669"/>
    <property type="project" value="UniProtKB-ARBA"/>
</dbReference>
<evidence type="ECO:0000256" key="6">
    <source>
        <dbReference type="ARBA" id="ARBA00023157"/>
    </source>
</evidence>
<comment type="similarity">
    <text evidence="2">Belongs to the plant rapid alkalinization factor (RALF) family.</text>
</comment>
<accession>A0AAW1VK27</accession>
<dbReference type="GO" id="GO:0009506">
    <property type="term" value="C:plasmodesma"/>
    <property type="evidence" value="ECO:0007669"/>
    <property type="project" value="TreeGrafter"/>
</dbReference>
<dbReference type="GO" id="GO:0019722">
    <property type="term" value="P:calcium-mediated signaling"/>
    <property type="evidence" value="ECO:0007669"/>
    <property type="project" value="TreeGrafter"/>
</dbReference>
<dbReference type="GO" id="GO:0005179">
    <property type="term" value="F:hormone activity"/>
    <property type="evidence" value="ECO:0007669"/>
    <property type="project" value="UniProtKB-KW"/>
</dbReference>
<name>A0AAW1VK27_RUBAR</name>
<keyword evidence="4" id="KW-0372">Hormone</keyword>
<gene>
    <name evidence="7" type="ORF">M0R45_001071</name>
</gene>
<comment type="subcellular location">
    <subcellularLocation>
        <location evidence="1">Secreted</location>
    </subcellularLocation>
</comment>
<proteinExistence type="inferred from homology"/>
<sequence>MAMVVIDSSSTPKHFSVRMSNQERAMTAPQRPDTKNIASCNGFSGDCLSYSDDEDKDDSNVNENEDDGAVRYISYEALKKNIIPCSQRGNSYYNCRTRRPANPYTRGCSYITHCARSNE</sequence>
<dbReference type="AlphaFoldDB" id="A0AAW1VK27"/>
<evidence type="ECO:0000313" key="8">
    <source>
        <dbReference type="Proteomes" id="UP001457282"/>
    </source>
</evidence>
<dbReference type="Pfam" id="PF05498">
    <property type="entry name" value="RALF"/>
    <property type="match status" value="1"/>
</dbReference>
<evidence type="ECO:0000256" key="5">
    <source>
        <dbReference type="ARBA" id="ARBA00022729"/>
    </source>
</evidence>
<protein>
    <submittedName>
        <fullName evidence="7">Uncharacterized protein</fullName>
    </submittedName>
</protein>
<keyword evidence="3" id="KW-0964">Secreted</keyword>
<evidence type="ECO:0000256" key="2">
    <source>
        <dbReference type="ARBA" id="ARBA00009178"/>
    </source>
</evidence>
<dbReference type="Proteomes" id="UP001457282">
    <property type="component" value="Unassembled WGS sequence"/>
</dbReference>
<organism evidence="7 8">
    <name type="scientific">Rubus argutus</name>
    <name type="common">Southern blackberry</name>
    <dbReference type="NCBI Taxonomy" id="59490"/>
    <lineage>
        <taxon>Eukaryota</taxon>
        <taxon>Viridiplantae</taxon>
        <taxon>Streptophyta</taxon>
        <taxon>Embryophyta</taxon>
        <taxon>Tracheophyta</taxon>
        <taxon>Spermatophyta</taxon>
        <taxon>Magnoliopsida</taxon>
        <taxon>eudicotyledons</taxon>
        <taxon>Gunneridae</taxon>
        <taxon>Pentapetalae</taxon>
        <taxon>rosids</taxon>
        <taxon>fabids</taxon>
        <taxon>Rosales</taxon>
        <taxon>Rosaceae</taxon>
        <taxon>Rosoideae</taxon>
        <taxon>Rosoideae incertae sedis</taxon>
        <taxon>Rubus</taxon>
    </lineage>
</organism>
<keyword evidence="5" id="KW-0732">Signal</keyword>
<dbReference type="GO" id="GO:0005576">
    <property type="term" value="C:extracellular region"/>
    <property type="evidence" value="ECO:0007669"/>
    <property type="project" value="UniProtKB-SubCell"/>
</dbReference>
<evidence type="ECO:0000256" key="1">
    <source>
        <dbReference type="ARBA" id="ARBA00004613"/>
    </source>
</evidence>
<reference evidence="7 8" key="1">
    <citation type="journal article" date="2023" name="G3 (Bethesda)">
        <title>A chromosome-length genome assembly and annotation of blackberry (Rubus argutus, cv. 'Hillquist').</title>
        <authorList>
            <person name="Bruna T."/>
            <person name="Aryal R."/>
            <person name="Dudchenko O."/>
            <person name="Sargent D.J."/>
            <person name="Mead D."/>
            <person name="Buti M."/>
            <person name="Cavallini A."/>
            <person name="Hytonen T."/>
            <person name="Andres J."/>
            <person name="Pham M."/>
            <person name="Weisz D."/>
            <person name="Mascagni F."/>
            <person name="Usai G."/>
            <person name="Natali L."/>
            <person name="Bassil N."/>
            <person name="Fernandez G.E."/>
            <person name="Lomsadze A."/>
            <person name="Armour M."/>
            <person name="Olukolu B."/>
            <person name="Poorten T."/>
            <person name="Britton C."/>
            <person name="Davik J."/>
            <person name="Ashrafi H."/>
            <person name="Aiden E.L."/>
            <person name="Borodovsky M."/>
            <person name="Worthington M."/>
        </authorList>
    </citation>
    <scope>NUCLEOTIDE SEQUENCE [LARGE SCALE GENOMIC DNA]</scope>
    <source>
        <strain evidence="7">PI 553951</strain>
    </source>
</reference>